<protein>
    <recommendedName>
        <fullName evidence="7 8">Acyl carrier protein</fullName>
        <shortName evidence="7">ACP</shortName>
    </recommendedName>
</protein>
<dbReference type="GO" id="GO:0016020">
    <property type="term" value="C:membrane"/>
    <property type="evidence" value="ECO:0007669"/>
    <property type="project" value="GOC"/>
</dbReference>
<dbReference type="HAMAP" id="MF_01217">
    <property type="entry name" value="Acyl_carrier"/>
    <property type="match status" value="1"/>
</dbReference>
<dbReference type="Gene3D" id="1.10.1200.10">
    <property type="entry name" value="ACP-like"/>
    <property type="match status" value="1"/>
</dbReference>
<evidence type="ECO:0000256" key="8">
    <source>
        <dbReference type="NCBIfam" id="TIGR00517"/>
    </source>
</evidence>
<keyword evidence="12" id="KW-1185">Reference proteome</keyword>
<evidence type="ECO:0000256" key="7">
    <source>
        <dbReference type="HAMAP-Rule" id="MF_01217"/>
    </source>
</evidence>
<dbReference type="AlphaFoldDB" id="U4KLG4"/>
<keyword evidence="5 7" id="KW-0443">Lipid metabolism</keyword>
<evidence type="ECO:0000256" key="5">
    <source>
        <dbReference type="ARBA" id="ARBA00023098"/>
    </source>
</evidence>
<feature type="domain" description="Carrier" evidence="10">
    <location>
        <begin position="1"/>
        <end position="74"/>
    </location>
</feature>
<evidence type="ECO:0000313" key="11">
    <source>
        <dbReference type="EMBL" id="CCV64677.1"/>
    </source>
</evidence>
<dbReference type="NCBIfam" id="NF002150">
    <property type="entry name" value="PRK00982.1-4"/>
    <property type="match status" value="1"/>
</dbReference>
<comment type="function">
    <text evidence="7 9">Carrier of the growing fatty acid chain in fatty acid biosynthesis.</text>
</comment>
<feature type="modified residue" description="O-(pantetheine 4'-phosphoryl)serine" evidence="7">
    <location>
        <position position="34"/>
    </location>
</feature>
<dbReference type="UniPathway" id="UPA00094"/>
<dbReference type="GO" id="GO:0009245">
    <property type="term" value="P:lipid A biosynthetic process"/>
    <property type="evidence" value="ECO:0007669"/>
    <property type="project" value="TreeGrafter"/>
</dbReference>
<dbReference type="GO" id="GO:0000036">
    <property type="term" value="F:acyl carrier activity"/>
    <property type="evidence" value="ECO:0007669"/>
    <property type="project" value="UniProtKB-UniRule"/>
</dbReference>
<dbReference type="STRING" id="1318466.BN85411000"/>
<dbReference type="NCBIfam" id="NF002148">
    <property type="entry name" value="PRK00982.1-2"/>
    <property type="match status" value="1"/>
</dbReference>
<keyword evidence="4 7" id="KW-0276">Fatty acid metabolism</keyword>
<comment type="similarity">
    <text evidence="7">Belongs to the acyl carrier protein (ACP) family.</text>
</comment>
<proteinExistence type="inferred from homology"/>
<dbReference type="RefSeq" id="WP_030003564.1">
    <property type="nucleotide sequence ID" value="NC_022538.1"/>
</dbReference>
<comment type="PTM">
    <text evidence="7">4'-phosphopantetheine is transferred from CoA to a specific serine of apo-ACP by AcpS. This modification is essential for activity because fatty acids are bound in thioester linkage to the sulfhydryl of the prosthetic group.</text>
</comment>
<evidence type="ECO:0000256" key="4">
    <source>
        <dbReference type="ARBA" id="ARBA00022832"/>
    </source>
</evidence>
<comment type="PTM">
    <text evidence="9">4'-phosphopantetheine is transferred from CoA to a specific serine of apo-ACP by acpS.</text>
</comment>
<dbReference type="Proteomes" id="UP000032740">
    <property type="component" value="Chromosome"/>
</dbReference>
<name>U4KLG4_ALTPJ</name>
<dbReference type="Pfam" id="PF00550">
    <property type="entry name" value="PP-binding"/>
    <property type="match status" value="1"/>
</dbReference>
<keyword evidence="2 7" id="KW-0444">Lipid biosynthesis</keyword>
<keyword evidence="1 7" id="KW-0596">Phosphopantetheine</keyword>
<dbReference type="OrthoDB" id="9804551at2"/>
<keyword evidence="7" id="KW-0963">Cytoplasm</keyword>
<dbReference type="PROSITE" id="PS00012">
    <property type="entry name" value="PHOSPHOPANTETHEINE"/>
    <property type="match status" value="1"/>
</dbReference>
<dbReference type="EMBL" id="FO681347">
    <property type="protein sequence ID" value="CCV64677.1"/>
    <property type="molecule type" value="Genomic_DNA"/>
</dbReference>
<dbReference type="InterPro" id="IPR006162">
    <property type="entry name" value="Ppantetheine_attach_site"/>
</dbReference>
<dbReference type="NCBIfam" id="TIGR00517">
    <property type="entry name" value="acyl_carrier"/>
    <property type="match status" value="1"/>
</dbReference>
<evidence type="ECO:0000256" key="9">
    <source>
        <dbReference type="RuleBase" id="RU003545"/>
    </source>
</evidence>
<dbReference type="InterPro" id="IPR009081">
    <property type="entry name" value="PP-bd_ACP"/>
</dbReference>
<accession>U4KLG4</accession>
<dbReference type="GO" id="GO:0005829">
    <property type="term" value="C:cytosol"/>
    <property type="evidence" value="ECO:0007669"/>
    <property type="project" value="TreeGrafter"/>
</dbReference>
<evidence type="ECO:0000313" key="12">
    <source>
        <dbReference type="Proteomes" id="UP000032740"/>
    </source>
</evidence>
<reference evidence="11 12" key="1">
    <citation type="journal article" date="2013" name="J. Mol. Microbiol. Biotechnol.">
        <title>Analysis of the Complete Genomes of Acholeplasma brassicae , A. palmae and A. laidlawii and Their Comparison to the Obligate Parasites from ' Candidatus Phytoplasma'.</title>
        <authorList>
            <person name="Kube M."/>
            <person name="Siewert C."/>
            <person name="Migdoll A.M."/>
            <person name="Duduk B."/>
            <person name="Holz S."/>
            <person name="Rabus R."/>
            <person name="Seemuller E."/>
            <person name="Mitrovic J."/>
            <person name="Muller I."/>
            <person name="Buttner C."/>
            <person name="Reinhardt R."/>
        </authorList>
    </citation>
    <scope>NUCLEOTIDE SEQUENCE [LARGE SCALE GENOMIC DNA]</scope>
    <source>
        <strain evidence="11 12">J233</strain>
    </source>
</reference>
<dbReference type="GO" id="GO:0000035">
    <property type="term" value="F:acyl binding"/>
    <property type="evidence" value="ECO:0007669"/>
    <property type="project" value="TreeGrafter"/>
</dbReference>
<evidence type="ECO:0000259" key="10">
    <source>
        <dbReference type="PROSITE" id="PS50075"/>
    </source>
</evidence>
<evidence type="ECO:0000256" key="2">
    <source>
        <dbReference type="ARBA" id="ARBA00022516"/>
    </source>
</evidence>
<dbReference type="PANTHER" id="PTHR20863:SF76">
    <property type="entry name" value="CARRIER DOMAIN-CONTAINING PROTEIN"/>
    <property type="match status" value="1"/>
</dbReference>
<dbReference type="KEGG" id="apal:BN85411000"/>
<sequence>MLNQIIELVADELNLDSKTLTKETRLQEDLNVDSLDVVELVMKLEEEFNIEVTDEQAASLKTIEDILNFVEANK</sequence>
<evidence type="ECO:0000256" key="6">
    <source>
        <dbReference type="ARBA" id="ARBA00023160"/>
    </source>
</evidence>
<comment type="pathway">
    <text evidence="7 9">Lipid metabolism; fatty acid biosynthesis.</text>
</comment>
<dbReference type="PROSITE" id="PS50075">
    <property type="entry name" value="CARRIER"/>
    <property type="match status" value="1"/>
</dbReference>
<dbReference type="InterPro" id="IPR003231">
    <property type="entry name" value="ACP"/>
</dbReference>
<gene>
    <name evidence="7" type="primary">acpP</name>
    <name evidence="11" type="ORF">BN85411000</name>
</gene>
<evidence type="ECO:0000256" key="3">
    <source>
        <dbReference type="ARBA" id="ARBA00022553"/>
    </source>
</evidence>
<keyword evidence="6 7" id="KW-0275">Fatty acid biosynthesis</keyword>
<dbReference type="PANTHER" id="PTHR20863">
    <property type="entry name" value="ACYL CARRIER PROTEIN"/>
    <property type="match status" value="1"/>
</dbReference>
<dbReference type="InterPro" id="IPR036736">
    <property type="entry name" value="ACP-like_sf"/>
</dbReference>
<keyword evidence="3 7" id="KW-0597">Phosphoprotein</keyword>
<comment type="subcellular location">
    <subcellularLocation>
        <location evidence="7">Cytoplasm</location>
    </subcellularLocation>
</comment>
<organism evidence="11 12">
    <name type="scientific">Alteracholeplasma palmae (strain ATCC 49389 / J233)</name>
    <name type="common">Acholeplasma palmae</name>
    <dbReference type="NCBI Taxonomy" id="1318466"/>
    <lineage>
        <taxon>Bacteria</taxon>
        <taxon>Bacillati</taxon>
        <taxon>Mycoplasmatota</taxon>
        <taxon>Mollicutes</taxon>
        <taxon>Acholeplasmatales</taxon>
        <taxon>Acholeplasmataceae</taxon>
        <taxon>Acholeplasma</taxon>
    </lineage>
</organism>
<dbReference type="HOGENOM" id="CLU_108696_5_2_14"/>
<evidence type="ECO:0000256" key="1">
    <source>
        <dbReference type="ARBA" id="ARBA00022450"/>
    </source>
</evidence>
<dbReference type="SUPFAM" id="SSF47336">
    <property type="entry name" value="ACP-like"/>
    <property type="match status" value="1"/>
</dbReference>